<evidence type="ECO:0000313" key="2">
    <source>
        <dbReference type="EMBL" id="KEO98698.1"/>
    </source>
</evidence>
<dbReference type="SUPFAM" id="SSF55729">
    <property type="entry name" value="Acyl-CoA N-acyltransferases (Nat)"/>
    <property type="match status" value="1"/>
</dbReference>
<dbReference type="AlphaFoldDB" id="A0A074N3G3"/>
<evidence type="ECO:0000313" key="3">
    <source>
        <dbReference type="Proteomes" id="UP000027866"/>
    </source>
</evidence>
<dbReference type="KEGG" id="elq:Ga0102493_112814"/>
<dbReference type="InterPro" id="IPR016181">
    <property type="entry name" value="Acyl_CoA_acyltransferase"/>
</dbReference>
<feature type="domain" description="N-acetyltransferase" evidence="1">
    <location>
        <begin position="13"/>
        <end position="177"/>
    </location>
</feature>
<comment type="caution">
    <text evidence="2">The sequence shown here is derived from an EMBL/GenBank/DDBJ whole genome shotgun (WGS) entry which is preliminary data.</text>
</comment>
<protein>
    <recommendedName>
        <fullName evidence="1">N-acetyltransferase domain-containing protein</fullName>
    </recommendedName>
</protein>
<evidence type="ECO:0000259" key="1">
    <source>
        <dbReference type="PROSITE" id="PS51186"/>
    </source>
</evidence>
<dbReference type="Proteomes" id="UP000027866">
    <property type="component" value="Unassembled WGS sequence"/>
</dbReference>
<accession>A0A074N3G3</accession>
<dbReference type="Pfam" id="PF00583">
    <property type="entry name" value="Acetyltransf_1"/>
    <property type="match status" value="1"/>
</dbReference>
<dbReference type="PROSITE" id="PS51186">
    <property type="entry name" value="GNAT"/>
    <property type="match status" value="1"/>
</dbReference>
<dbReference type="Gene3D" id="3.40.630.30">
    <property type="match status" value="1"/>
</dbReference>
<dbReference type="EMBL" id="JMIX01000003">
    <property type="protein sequence ID" value="KEO98698.1"/>
    <property type="molecule type" value="Genomic_DNA"/>
</dbReference>
<dbReference type="RefSeq" id="WP_236922194.1">
    <property type="nucleotide sequence ID" value="NZ_CP017057.1"/>
</dbReference>
<dbReference type="GO" id="GO:0016747">
    <property type="term" value="F:acyltransferase activity, transferring groups other than amino-acyl groups"/>
    <property type="evidence" value="ECO:0007669"/>
    <property type="project" value="InterPro"/>
</dbReference>
<dbReference type="PATRIC" id="fig|39960.10.peg.1910"/>
<sequence>MIIETKLNDGTPICIRTVTREDEARLRSGIARLSAHSRYLRFFSGMREPPQPVIDALLEVDGHRHIAWGAIRTDLADRPALGVVHAFRDADRPDRAEFSVAVIDEYHGLGLARLLTATLLHACKAEGLETLSVSILPENAGAIRLTRLLGGHRTDPRGEVAEFDIDIDEALESLRRDGAPQGLGAVFDAFAREG</sequence>
<gene>
    <name evidence="2" type="ORF">EH32_06220</name>
</gene>
<reference evidence="2 3" key="1">
    <citation type="submission" date="2014-04" db="EMBL/GenBank/DDBJ databases">
        <title>A comprehensive comparison of genomes of Erythrobacter spp. Strains.</title>
        <authorList>
            <person name="Zheng Q."/>
        </authorList>
    </citation>
    <scope>NUCLEOTIDE SEQUENCE [LARGE SCALE GENOMIC DNA]</scope>
    <source>
        <strain evidence="2 3">DSM 8509</strain>
    </source>
</reference>
<proteinExistence type="predicted"/>
<dbReference type="InterPro" id="IPR000182">
    <property type="entry name" value="GNAT_dom"/>
</dbReference>
<organism evidence="2 3">
    <name type="scientific">Erythrobacter litoralis</name>
    <dbReference type="NCBI Taxonomy" id="39960"/>
    <lineage>
        <taxon>Bacteria</taxon>
        <taxon>Pseudomonadati</taxon>
        <taxon>Pseudomonadota</taxon>
        <taxon>Alphaproteobacteria</taxon>
        <taxon>Sphingomonadales</taxon>
        <taxon>Erythrobacteraceae</taxon>
        <taxon>Erythrobacter/Porphyrobacter group</taxon>
        <taxon>Erythrobacter</taxon>
    </lineage>
</organism>
<name>A0A074N3G3_9SPHN</name>
<keyword evidence="3" id="KW-1185">Reference proteome</keyword>